<gene>
    <name evidence="1" type="ORF">ACFOW7_20960</name>
</gene>
<dbReference type="EMBL" id="JBHSBU010000002">
    <property type="protein sequence ID" value="MFC4161812.1"/>
    <property type="molecule type" value="Genomic_DNA"/>
</dbReference>
<evidence type="ECO:0000313" key="2">
    <source>
        <dbReference type="Proteomes" id="UP001595791"/>
    </source>
</evidence>
<name>A0ABV8MYL1_9NEIS</name>
<organism evidence="1 2">
    <name type="scientific">Chitinimonas lacunae</name>
    <dbReference type="NCBI Taxonomy" id="1963018"/>
    <lineage>
        <taxon>Bacteria</taxon>
        <taxon>Pseudomonadati</taxon>
        <taxon>Pseudomonadota</taxon>
        <taxon>Betaproteobacteria</taxon>
        <taxon>Neisseriales</taxon>
        <taxon>Chitinibacteraceae</taxon>
        <taxon>Chitinimonas</taxon>
    </lineage>
</organism>
<proteinExistence type="predicted"/>
<dbReference type="SUPFAM" id="SSF53335">
    <property type="entry name" value="S-adenosyl-L-methionine-dependent methyltransferases"/>
    <property type="match status" value="1"/>
</dbReference>
<reference evidence="2" key="1">
    <citation type="journal article" date="2019" name="Int. J. Syst. Evol. Microbiol.">
        <title>The Global Catalogue of Microorganisms (GCM) 10K type strain sequencing project: providing services to taxonomists for standard genome sequencing and annotation.</title>
        <authorList>
            <consortium name="The Broad Institute Genomics Platform"/>
            <consortium name="The Broad Institute Genome Sequencing Center for Infectious Disease"/>
            <person name="Wu L."/>
            <person name="Ma J."/>
        </authorList>
    </citation>
    <scope>NUCLEOTIDE SEQUENCE [LARGE SCALE GENOMIC DNA]</scope>
    <source>
        <strain evidence="2">LMG 29894</strain>
    </source>
</reference>
<comment type="caution">
    <text evidence="1">The sequence shown here is derived from an EMBL/GenBank/DDBJ whole genome shotgun (WGS) entry which is preliminary data.</text>
</comment>
<dbReference type="GO" id="GO:0032259">
    <property type="term" value="P:methylation"/>
    <property type="evidence" value="ECO:0007669"/>
    <property type="project" value="UniProtKB-KW"/>
</dbReference>
<dbReference type="GO" id="GO:0008168">
    <property type="term" value="F:methyltransferase activity"/>
    <property type="evidence" value="ECO:0007669"/>
    <property type="project" value="UniProtKB-KW"/>
</dbReference>
<dbReference type="Proteomes" id="UP001595791">
    <property type="component" value="Unassembled WGS sequence"/>
</dbReference>
<dbReference type="RefSeq" id="WP_378168354.1">
    <property type="nucleotide sequence ID" value="NZ_JBHSBU010000002.1"/>
</dbReference>
<evidence type="ECO:0000313" key="1">
    <source>
        <dbReference type="EMBL" id="MFC4161812.1"/>
    </source>
</evidence>
<accession>A0ABV8MYL1</accession>
<keyword evidence="1" id="KW-0489">Methyltransferase</keyword>
<dbReference type="InterPro" id="IPR029063">
    <property type="entry name" value="SAM-dependent_MTases_sf"/>
</dbReference>
<keyword evidence="1" id="KW-0808">Transferase</keyword>
<sequence length="225" mass="25962">MLQAYFHRFRNWVGLRVYSKHRKFRVIYQENLWGDAESRSGSGSNLANTAAIREEIPRLIENYGIRSIFDAPCGDFFWFREMNLKIAYQGGDIVPDLIEANRDLYEAENRKFIEFDLTNDIAPGVDLILCRDALVHFSYQDIRATLRNMRASGATYLLTTTFASPDRKNKDILTGEWRPLNLQAAPFSFPPPLVSIDERYLAENGIFSDKTLGLWKISDLPIQEI</sequence>
<keyword evidence="2" id="KW-1185">Reference proteome</keyword>
<dbReference type="Gene3D" id="3.40.50.150">
    <property type="entry name" value="Vaccinia Virus protein VP39"/>
    <property type="match status" value="1"/>
</dbReference>
<dbReference type="EC" id="2.1.-.-" evidence="1"/>
<protein>
    <submittedName>
        <fullName evidence="1">Class I SAM-dependent methyltransferase</fullName>
        <ecNumber evidence="1">2.1.-.-</ecNumber>
    </submittedName>
</protein>